<dbReference type="PROSITE" id="PS50103">
    <property type="entry name" value="ZF_C3H1"/>
    <property type="match status" value="1"/>
</dbReference>
<feature type="zinc finger region" description="C3H1-type" evidence="1">
    <location>
        <begin position="492"/>
        <end position="520"/>
    </location>
</feature>
<protein>
    <recommendedName>
        <fullName evidence="3">C3H1-type domain-containing protein</fullName>
    </recommendedName>
</protein>
<feature type="compositionally biased region" description="Low complexity" evidence="2">
    <location>
        <begin position="55"/>
        <end position="78"/>
    </location>
</feature>
<feature type="compositionally biased region" description="Low complexity" evidence="2">
    <location>
        <begin position="573"/>
        <end position="587"/>
    </location>
</feature>
<proteinExistence type="predicted"/>
<comment type="caution">
    <text evidence="4">The sequence shown here is derived from an EMBL/GenBank/DDBJ whole genome shotgun (WGS) entry which is preliminary data.</text>
</comment>
<feature type="compositionally biased region" description="Low complexity" evidence="2">
    <location>
        <begin position="112"/>
        <end position="126"/>
    </location>
</feature>
<dbReference type="EMBL" id="MU853882">
    <property type="protein sequence ID" value="KAK3936482.1"/>
    <property type="molecule type" value="Genomic_DNA"/>
</dbReference>
<dbReference type="InterPro" id="IPR039136">
    <property type="entry name" value="NUFIP1-like"/>
</dbReference>
<evidence type="ECO:0000256" key="2">
    <source>
        <dbReference type="SAM" id="MobiDB-lite"/>
    </source>
</evidence>
<gene>
    <name evidence="4" type="ORF">QBC46DRAFT_30188</name>
</gene>
<dbReference type="GO" id="GO:0003723">
    <property type="term" value="F:RNA binding"/>
    <property type="evidence" value="ECO:0007669"/>
    <property type="project" value="InterPro"/>
</dbReference>
<dbReference type="PANTHER" id="PTHR13309:SF0">
    <property type="entry name" value="FMR1-INTERACTING PROTEIN NUFIP1"/>
    <property type="match status" value="1"/>
</dbReference>
<dbReference type="Proteomes" id="UP001303473">
    <property type="component" value="Unassembled WGS sequence"/>
</dbReference>
<reference evidence="5" key="1">
    <citation type="journal article" date="2023" name="Mol. Phylogenet. Evol.">
        <title>Genome-scale phylogeny and comparative genomics of the fungal order Sordariales.</title>
        <authorList>
            <person name="Hensen N."/>
            <person name="Bonometti L."/>
            <person name="Westerberg I."/>
            <person name="Brannstrom I.O."/>
            <person name="Guillou S."/>
            <person name="Cros-Aarteil S."/>
            <person name="Calhoun S."/>
            <person name="Haridas S."/>
            <person name="Kuo A."/>
            <person name="Mondo S."/>
            <person name="Pangilinan J."/>
            <person name="Riley R."/>
            <person name="LaButti K."/>
            <person name="Andreopoulos B."/>
            <person name="Lipzen A."/>
            <person name="Chen C."/>
            <person name="Yan M."/>
            <person name="Daum C."/>
            <person name="Ng V."/>
            <person name="Clum A."/>
            <person name="Steindorff A."/>
            <person name="Ohm R.A."/>
            <person name="Martin F."/>
            <person name="Silar P."/>
            <person name="Natvig D.O."/>
            <person name="Lalanne C."/>
            <person name="Gautier V."/>
            <person name="Ament-Velasquez S.L."/>
            <person name="Kruys A."/>
            <person name="Hutchinson M.I."/>
            <person name="Powell A.J."/>
            <person name="Barry K."/>
            <person name="Miller A.N."/>
            <person name="Grigoriev I.V."/>
            <person name="Debuchy R."/>
            <person name="Gladieux P."/>
            <person name="Hiltunen Thoren M."/>
            <person name="Johannesson H."/>
        </authorList>
    </citation>
    <scope>NUCLEOTIDE SEQUENCE [LARGE SCALE GENOMIC DNA]</scope>
    <source>
        <strain evidence="5">CBS 340.73</strain>
    </source>
</reference>
<dbReference type="GO" id="GO:0005634">
    <property type="term" value="C:nucleus"/>
    <property type="evidence" value="ECO:0007669"/>
    <property type="project" value="TreeGrafter"/>
</dbReference>
<feature type="region of interest" description="Disordered" evidence="2">
    <location>
        <begin position="1"/>
        <end position="377"/>
    </location>
</feature>
<dbReference type="InterPro" id="IPR000571">
    <property type="entry name" value="Znf_CCCH"/>
</dbReference>
<accession>A0AAN6S0B7</accession>
<keyword evidence="1" id="KW-0863">Zinc-finger</keyword>
<feature type="region of interest" description="Disordered" evidence="2">
    <location>
        <begin position="573"/>
        <end position="652"/>
    </location>
</feature>
<organism evidence="4 5">
    <name type="scientific">Diplogelasinospora grovesii</name>
    <dbReference type="NCBI Taxonomy" id="303347"/>
    <lineage>
        <taxon>Eukaryota</taxon>
        <taxon>Fungi</taxon>
        <taxon>Dikarya</taxon>
        <taxon>Ascomycota</taxon>
        <taxon>Pezizomycotina</taxon>
        <taxon>Sordariomycetes</taxon>
        <taxon>Sordariomycetidae</taxon>
        <taxon>Sordariales</taxon>
        <taxon>Diplogelasinosporaceae</taxon>
        <taxon>Diplogelasinospora</taxon>
    </lineage>
</organism>
<feature type="compositionally biased region" description="Gly residues" evidence="2">
    <location>
        <begin position="188"/>
        <end position="204"/>
    </location>
</feature>
<evidence type="ECO:0000259" key="3">
    <source>
        <dbReference type="PROSITE" id="PS50103"/>
    </source>
</evidence>
<feature type="compositionally biased region" description="Low complexity" evidence="2">
    <location>
        <begin position="137"/>
        <end position="147"/>
    </location>
</feature>
<feature type="domain" description="C3H1-type" evidence="3">
    <location>
        <begin position="492"/>
        <end position="520"/>
    </location>
</feature>
<evidence type="ECO:0000256" key="1">
    <source>
        <dbReference type="PROSITE-ProRule" id="PRU00723"/>
    </source>
</evidence>
<dbReference type="GO" id="GO:0000492">
    <property type="term" value="P:box C/D snoRNP assembly"/>
    <property type="evidence" value="ECO:0007669"/>
    <property type="project" value="TreeGrafter"/>
</dbReference>
<feature type="compositionally biased region" description="Low complexity" evidence="2">
    <location>
        <begin position="23"/>
        <end position="38"/>
    </location>
</feature>
<dbReference type="InterPro" id="IPR019496">
    <property type="entry name" value="NUFIP1_cons_dom"/>
</dbReference>
<dbReference type="PANTHER" id="PTHR13309">
    <property type="entry name" value="NUCLEAR FRAGILE X MENTAL RETARDATION PROTEIN INTERACTING PROTEIN 1"/>
    <property type="match status" value="1"/>
</dbReference>
<feature type="compositionally biased region" description="Low complexity" evidence="2">
    <location>
        <begin position="251"/>
        <end position="263"/>
    </location>
</feature>
<feature type="region of interest" description="Disordered" evidence="2">
    <location>
        <begin position="398"/>
        <end position="505"/>
    </location>
</feature>
<dbReference type="AlphaFoldDB" id="A0AAN6S0B7"/>
<feature type="compositionally biased region" description="Low complexity" evidence="2">
    <location>
        <begin position="155"/>
        <end position="176"/>
    </location>
</feature>
<sequence>MVYNYGPPPPAPAPAPPNGAAGGYSSSYGQRYQPPSQRGGHHVGRGRGGADRGGYHQQAPAYSYGQQPPQPSYGQQNPAPYPAGPHPPQGGYPQQPPQQQQQQQWHPEHGQQHAQPAAAHAPLAAQNYHPNYAPQMYQPQLPYAGGQPPYPPQPQYAQGYAAPAPSAGPPAQQWSSHPPPPQGQPPYSGGGRGGRSYNDRGGGPKSQLMGPPIRIGFDGSNPQAPHAAPVSTPYPPQSYGAPQAPAPYPPVAAYQGYAAPAPYMASGPPQYDGHTGHHSRQHNRGGYQNNSYKPRPPFGGDKFRDRKRGPNGTNAHTPPPPHHHQKPDAASAGKKKKRKTNTLGLTPGDDSDDDDEDEEERLNEMYGAEAPNPISSSDIAAWIAERKANFPTKAKIEAKKVAAKAQNGDAHKNGEGGNAFLEKQQQKAERLRKQLEKVESSIKRKREQQDEGDEMRNIDLGSSSGDSSDDDKPEVMSSRQDSNTLPPPPRKADPTKHCKYYSTGGNCGKRGKCRFVHDSAVREAALREQERNGGRMTLQQRLILNDKGQEDLTIVQTLKYLHDRGLIKKEMTAAGSKGSSTAAASNAQLEQPKPAIAQSQPHLPPVPVKKEPANGLPPIPPASVVSSHAPAPKYSGWNLGGFGNNGVRDNEV</sequence>
<keyword evidence="1" id="KW-0479">Metal-binding</keyword>
<keyword evidence="5" id="KW-1185">Reference proteome</keyword>
<dbReference type="Pfam" id="PF10453">
    <property type="entry name" value="NUFIP1"/>
    <property type="match status" value="1"/>
</dbReference>
<name>A0AAN6S0B7_9PEZI</name>
<evidence type="ECO:0000313" key="4">
    <source>
        <dbReference type="EMBL" id="KAK3936482.1"/>
    </source>
</evidence>
<feature type="compositionally biased region" description="Basic and acidic residues" evidence="2">
    <location>
        <begin position="424"/>
        <end position="442"/>
    </location>
</feature>
<feature type="compositionally biased region" description="Pro residues" evidence="2">
    <location>
        <begin position="79"/>
        <end position="96"/>
    </location>
</feature>
<keyword evidence="1" id="KW-0862">Zinc</keyword>
<feature type="compositionally biased region" description="Acidic residues" evidence="2">
    <location>
        <begin position="349"/>
        <end position="361"/>
    </location>
</feature>
<evidence type="ECO:0000313" key="5">
    <source>
        <dbReference type="Proteomes" id="UP001303473"/>
    </source>
</evidence>
<dbReference type="GO" id="GO:0008270">
    <property type="term" value="F:zinc ion binding"/>
    <property type="evidence" value="ECO:0007669"/>
    <property type="project" value="UniProtKB-KW"/>
</dbReference>
<feature type="compositionally biased region" description="Pro residues" evidence="2">
    <location>
        <begin position="1"/>
        <end position="17"/>
    </location>
</feature>